<keyword evidence="4" id="KW-1185">Reference proteome</keyword>
<gene>
    <name evidence="3" type="ORF">HPP92_016274</name>
</gene>
<dbReference type="PANTHER" id="PTHR47926:SF469">
    <property type="entry name" value="DYW DOMAIN-CONTAINING PROTEIN"/>
    <property type="match status" value="1"/>
</dbReference>
<dbReference type="InterPro" id="IPR011990">
    <property type="entry name" value="TPR-like_helical_dom_sf"/>
</dbReference>
<dbReference type="GO" id="GO:0003723">
    <property type="term" value="F:RNA binding"/>
    <property type="evidence" value="ECO:0007669"/>
    <property type="project" value="InterPro"/>
</dbReference>
<dbReference type="InterPro" id="IPR002885">
    <property type="entry name" value="PPR_rpt"/>
</dbReference>
<dbReference type="NCBIfam" id="TIGR00756">
    <property type="entry name" value="PPR"/>
    <property type="match status" value="3"/>
</dbReference>
<dbReference type="PROSITE" id="PS51375">
    <property type="entry name" value="PPR"/>
    <property type="match status" value="1"/>
</dbReference>
<evidence type="ECO:0008006" key="5">
    <source>
        <dbReference type="Google" id="ProtNLM"/>
    </source>
</evidence>
<name>A0A835QH88_VANPL</name>
<dbReference type="InterPro" id="IPR046960">
    <property type="entry name" value="PPR_At4g14850-like_plant"/>
</dbReference>
<dbReference type="EMBL" id="JADCNL010000008">
    <property type="protein sequence ID" value="KAG0469574.1"/>
    <property type="molecule type" value="Genomic_DNA"/>
</dbReference>
<evidence type="ECO:0000313" key="3">
    <source>
        <dbReference type="EMBL" id="KAG0469574.1"/>
    </source>
</evidence>
<dbReference type="OrthoDB" id="550575at2759"/>
<dbReference type="PANTHER" id="PTHR47926">
    <property type="entry name" value="PENTATRICOPEPTIDE REPEAT-CONTAINING PROTEIN"/>
    <property type="match status" value="1"/>
</dbReference>
<comment type="caution">
    <text evidence="3">The sequence shown here is derived from an EMBL/GenBank/DDBJ whole genome shotgun (WGS) entry which is preliminary data.</text>
</comment>
<organism evidence="3 4">
    <name type="scientific">Vanilla planifolia</name>
    <name type="common">Vanilla</name>
    <dbReference type="NCBI Taxonomy" id="51239"/>
    <lineage>
        <taxon>Eukaryota</taxon>
        <taxon>Viridiplantae</taxon>
        <taxon>Streptophyta</taxon>
        <taxon>Embryophyta</taxon>
        <taxon>Tracheophyta</taxon>
        <taxon>Spermatophyta</taxon>
        <taxon>Magnoliopsida</taxon>
        <taxon>Liliopsida</taxon>
        <taxon>Asparagales</taxon>
        <taxon>Orchidaceae</taxon>
        <taxon>Vanilloideae</taxon>
        <taxon>Vanilleae</taxon>
        <taxon>Vanilla</taxon>
    </lineage>
</organism>
<dbReference type="Pfam" id="PF13041">
    <property type="entry name" value="PPR_2"/>
    <property type="match status" value="1"/>
</dbReference>
<evidence type="ECO:0000256" key="2">
    <source>
        <dbReference type="PROSITE-ProRule" id="PRU00708"/>
    </source>
</evidence>
<dbReference type="GO" id="GO:0009451">
    <property type="term" value="P:RNA modification"/>
    <property type="evidence" value="ECO:0007669"/>
    <property type="project" value="InterPro"/>
</dbReference>
<sequence length="119" mass="13181">MYSKCGCVDKAYRVFCDMHERSVVTWSAMISGLARNGYGREAIDTFNEMIKEGIVPDGQVFTGVLSACSHSGLVNEGMKFLDAMRVDYGLSPNICHYGCVVDLLGRAGFDRAYHLVTRK</sequence>
<proteinExistence type="predicted"/>
<reference evidence="3 4" key="1">
    <citation type="journal article" date="2020" name="Nat. Food">
        <title>A phased Vanilla planifolia genome enables genetic improvement of flavour and production.</title>
        <authorList>
            <person name="Hasing T."/>
            <person name="Tang H."/>
            <person name="Brym M."/>
            <person name="Khazi F."/>
            <person name="Huang T."/>
            <person name="Chambers A.H."/>
        </authorList>
    </citation>
    <scope>NUCLEOTIDE SEQUENCE [LARGE SCALE GENOMIC DNA]</scope>
    <source>
        <tissue evidence="3">Leaf</tissue>
    </source>
</reference>
<keyword evidence="1" id="KW-0677">Repeat</keyword>
<evidence type="ECO:0000256" key="1">
    <source>
        <dbReference type="ARBA" id="ARBA00022737"/>
    </source>
</evidence>
<dbReference type="Proteomes" id="UP000636800">
    <property type="component" value="Unassembled WGS sequence"/>
</dbReference>
<accession>A0A835QH88</accession>
<dbReference type="Gene3D" id="1.25.40.10">
    <property type="entry name" value="Tetratricopeptide repeat domain"/>
    <property type="match status" value="1"/>
</dbReference>
<evidence type="ECO:0000313" key="4">
    <source>
        <dbReference type="Proteomes" id="UP000636800"/>
    </source>
</evidence>
<dbReference type="FunFam" id="1.25.40.10:FF:000031">
    <property type="entry name" value="Pentatricopeptide repeat-containing protein mitochondrial"/>
    <property type="match status" value="1"/>
</dbReference>
<protein>
    <recommendedName>
        <fullName evidence="5">Pentatricopeptide repeat-containing protein</fullName>
    </recommendedName>
</protein>
<feature type="repeat" description="PPR" evidence="2">
    <location>
        <begin position="22"/>
        <end position="56"/>
    </location>
</feature>
<dbReference type="AlphaFoldDB" id="A0A835QH88"/>